<dbReference type="SUPFAM" id="SSF55174">
    <property type="entry name" value="Alpha-L RNA-binding motif"/>
    <property type="match status" value="1"/>
</dbReference>
<dbReference type="SMART" id="SM00363">
    <property type="entry name" value="S4"/>
    <property type="match status" value="1"/>
</dbReference>
<dbReference type="EMBL" id="PFBO01000020">
    <property type="protein sequence ID" value="PIT90722.1"/>
    <property type="molecule type" value="Genomic_DNA"/>
</dbReference>
<dbReference type="Gene3D" id="3.10.290.10">
    <property type="entry name" value="RNA-binding S4 domain"/>
    <property type="match status" value="1"/>
</dbReference>
<evidence type="ECO:0000259" key="9">
    <source>
        <dbReference type="SMART" id="SM00363"/>
    </source>
</evidence>
<evidence type="ECO:0000313" key="11">
    <source>
        <dbReference type="EMBL" id="PIT90722.1"/>
    </source>
</evidence>
<dbReference type="InterPro" id="IPR018079">
    <property type="entry name" value="Ribosomal_uS4_CS"/>
</dbReference>
<evidence type="ECO:0000256" key="8">
    <source>
        <dbReference type="RuleBase" id="RU003699"/>
    </source>
</evidence>
<dbReference type="GO" id="GO:0019843">
    <property type="term" value="F:rRNA binding"/>
    <property type="evidence" value="ECO:0007669"/>
    <property type="project" value="UniProtKB-UniRule"/>
</dbReference>
<dbReference type="Gene3D" id="1.10.1050.10">
    <property type="entry name" value="Ribosomal Protein S4 Delta 41, Chain A, domain 1"/>
    <property type="match status" value="1"/>
</dbReference>
<dbReference type="NCBIfam" id="NF003717">
    <property type="entry name" value="PRK05327.1"/>
    <property type="match status" value="1"/>
</dbReference>
<evidence type="ECO:0000256" key="6">
    <source>
        <dbReference type="ARBA" id="ARBA00035254"/>
    </source>
</evidence>
<evidence type="ECO:0000256" key="3">
    <source>
        <dbReference type="ARBA" id="ARBA00022884"/>
    </source>
</evidence>
<keyword evidence="5 7" id="KW-0687">Ribonucleoprotein</keyword>
<dbReference type="PANTHER" id="PTHR11831:SF4">
    <property type="entry name" value="SMALL RIBOSOMAL SUBUNIT PROTEIN US4M"/>
    <property type="match status" value="1"/>
</dbReference>
<dbReference type="PROSITE" id="PS50889">
    <property type="entry name" value="S4"/>
    <property type="match status" value="1"/>
</dbReference>
<comment type="caution">
    <text evidence="11">The sequence shown here is derived from an EMBL/GenBank/DDBJ whole genome shotgun (WGS) entry which is preliminary data.</text>
</comment>
<dbReference type="InterPro" id="IPR001912">
    <property type="entry name" value="Ribosomal_uS4_N"/>
</dbReference>
<comment type="function">
    <text evidence="7">With S5 and S12 plays an important role in translational accuracy.</text>
</comment>
<gene>
    <name evidence="7" type="primary">rpsD</name>
    <name evidence="11" type="ORF">COU22_00635</name>
</gene>
<name>A0A2M6WD68_9BACT</name>
<keyword evidence="3 7" id="KW-0694">RNA-binding</keyword>
<dbReference type="PANTHER" id="PTHR11831">
    <property type="entry name" value="30S 40S RIBOSOMAL PROTEIN"/>
    <property type="match status" value="1"/>
</dbReference>
<dbReference type="GO" id="GO:0003735">
    <property type="term" value="F:structural constituent of ribosome"/>
    <property type="evidence" value="ECO:0007669"/>
    <property type="project" value="InterPro"/>
</dbReference>
<dbReference type="CDD" id="cd00165">
    <property type="entry name" value="S4"/>
    <property type="match status" value="1"/>
</dbReference>
<evidence type="ECO:0000256" key="4">
    <source>
        <dbReference type="ARBA" id="ARBA00022980"/>
    </source>
</evidence>
<dbReference type="Pfam" id="PF01479">
    <property type="entry name" value="S4"/>
    <property type="match status" value="1"/>
</dbReference>
<reference evidence="12" key="1">
    <citation type="submission" date="2017-09" db="EMBL/GenBank/DDBJ databases">
        <title>Depth-based differentiation of microbial function through sediment-hosted aquifers and enrichment of novel symbionts in the deep terrestrial subsurface.</title>
        <authorList>
            <person name="Probst A.J."/>
            <person name="Ladd B."/>
            <person name="Jarett J.K."/>
            <person name="Geller-Mcgrath D.E."/>
            <person name="Sieber C.M.K."/>
            <person name="Emerson J.B."/>
            <person name="Anantharaman K."/>
            <person name="Thomas B.C."/>
            <person name="Malmstrom R."/>
            <person name="Stieglmeier M."/>
            <person name="Klingl A."/>
            <person name="Woyke T."/>
            <person name="Ryan C.M."/>
            <person name="Banfield J.F."/>
        </authorList>
    </citation>
    <scope>NUCLEOTIDE SEQUENCE [LARGE SCALE GENOMIC DNA]</scope>
</reference>
<dbReference type="InterPro" id="IPR036986">
    <property type="entry name" value="S4_RNA-bd_sf"/>
</dbReference>
<feature type="domain" description="Small ribosomal subunit protein uS4 N-terminal" evidence="10">
    <location>
        <begin position="3"/>
        <end position="100"/>
    </location>
</feature>
<evidence type="ECO:0000259" key="10">
    <source>
        <dbReference type="SMART" id="SM01390"/>
    </source>
</evidence>
<evidence type="ECO:0000313" key="12">
    <source>
        <dbReference type="Proteomes" id="UP000230543"/>
    </source>
</evidence>
<evidence type="ECO:0000256" key="7">
    <source>
        <dbReference type="HAMAP-Rule" id="MF_01306"/>
    </source>
</evidence>
<comment type="function">
    <text evidence="7">One of the primary rRNA binding proteins, it binds directly to 16S rRNA where it nucleates assembly of the body of the 30S subunit.</text>
</comment>
<dbReference type="PROSITE" id="PS00632">
    <property type="entry name" value="RIBOSOMAL_S4"/>
    <property type="match status" value="1"/>
</dbReference>
<dbReference type="InterPro" id="IPR002942">
    <property type="entry name" value="S4_RNA-bd"/>
</dbReference>
<comment type="subunit">
    <text evidence="7">Part of the 30S ribosomal subunit. Contacts protein S5. The interaction surface between S4 and S5 is involved in control of translational fidelity.</text>
</comment>
<evidence type="ECO:0000256" key="5">
    <source>
        <dbReference type="ARBA" id="ARBA00023274"/>
    </source>
</evidence>
<dbReference type="SMART" id="SM01390">
    <property type="entry name" value="Ribosomal_S4"/>
    <property type="match status" value="1"/>
</dbReference>
<feature type="domain" description="RNA-binding S4" evidence="9">
    <location>
        <begin position="101"/>
        <end position="161"/>
    </location>
</feature>
<dbReference type="GO" id="GO:0006412">
    <property type="term" value="P:translation"/>
    <property type="evidence" value="ECO:0007669"/>
    <property type="project" value="UniProtKB-UniRule"/>
</dbReference>
<proteinExistence type="inferred from homology"/>
<dbReference type="InterPro" id="IPR005709">
    <property type="entry name" value="Ribosomal_uS4_bac-type"/>
</dbReference>
<evidence type="ECO:0000256" key="1">
    <source>
        <dbReference type="ARBA" id="ARBA00007465"/>
    </source>
</evidence>
<dbReference type="HAMAP" id="MF_01306_B">
    <property type="entry name" value="Ribosomal_uS4_B"/>
    <property type="match status" value="1"/>
</dbReference>
<keyword evidence="4 7" id="KW-0689">Ribosomal protein</keyword>
<protein>
    <recommendedName>
        <fullName evidence="6 7">Small ribosomal subunit protein uS4</fullName>
    </recommendedName>
</protein>
<evidence type="ECO:0000256" key="2">
    <source>
        <dbReference type="ARBA" id="ARBA00022730"/>
    </source>
</evidence>
<accession>A0A2M6WD68</accession>
<dbReference type="Pfam" id="PF00163">
    <property type="entry name" value="Ribosomal_S4"/>
    <property type="match status" value="1"/>
</dbReference>
<dbReference type="FunFam" id="3.10.290.10:FF:000001">
    <property type="entry name" value="30S ribosomal protein S4"/>
    <property type="match status" value="1"/>
</dbReference>
<dbReference type="GO" id="GO:0015935">
    <property type="term" value="C:small ribosomal subunit"/>
    <property type="evidence" value="ECO:0007669"/>
    <property type="project" value="InterPro"/>
</dbReference>
<sequence length="211" mass="24580">MARDLRPKSKQERREGTKLFLKGEKNFSPKNPIVKRPYPPGVHGPAKAKFNKLTGFGIRLREKQKAKRTYRLLEKDFHKYFVEANRQTGDTQQNLIKLLEKRLDNVVYRLGLADSRDQARQLVNHAHFSVNNKKVSIPSLQIKVGDIIKVREQFIAKKFWEERLAKLDKVETPGWVSLDAKKLEGKVVTEPTKEDLNVPFDLNLIIEFYSR</sequence>
<keyword evidence="2 7" id="KW-0699">rRNA-binding</keyword>
<dbReference type="GO" id="GO:0042274">
    <property type="term" value="P:ribosomal small subunit biogenesis"/>
    <property type="evidence" value="ECO:0007669"/>
    <property type="project" value="TreeGrafter"/>
</dbReference>
<comment type="similarity">
    <text evidence="1 7 8">Belongs to the universal ribosomal protein uS4 family.</text>
</comment>
<organism evidence="11 12">
    <name type="scientific">Candidatus Komeilibacteria bacterium CG10_big_fil_rev_8_21_14_0_10_41_13</name>
    <dbReference type="NCBI Taxonomy" id="1974476"/>
    <lineage>
        <taxon>Bacteria</taxon>
        <taxon>Candidatus Komeiliibacteriota</taxon>
    </lineage>
</organism>
<dbReference type="InterPro" id="IPR022801">
    <property type="entry name" value="Ribosomal_uS4"/>
</dbReference>
<dbReference type="NCBIfam" id="TIGR01017">
    <property type="entry name" value="rpsD_bact"/>
    <property type="match status" value="1"/>
</dbReference>
<dbReference type="AlphaFoldDB" id="A0A2M6WD68"/>
<dbReference type="Proteomes" id="UP000230543">
    <property type="component" value="Unassembled WGS sequence"/>
</dbReference>